<evidence type="ECO:0000313" key="1">
    <source>
        <dbReference type="EMBL" id="KAJ9054115.1"/>
    </source>
</evidence>
<gene>
    <name evidence="1" type="primary">YDJ1_3</name>
    <name evidence="1" type="ORF">DSO57_1017928</name>
</gene>
<accession>A0ACC2RVV3</accession>
<proteinExistence type="predicted"/>
<protein>
    <submittedName>
        <fullName evidence="1">Type I HSP40 co-chaperone</fullName>
    </submittedName>
</protein>
<comment type="caution">
    <text evidence="1">The sequence shown here is derived from an EMBL/GenBank/DDBJ whole genome shotgun (WGS) entry which is preliminary data.</text>
</comment>
<evidence type="ECO:0000313" key="2">
    <source>
        <dbReference type="Proteomes" id="UP001165960"/>
    </source>
</evidence>
<dbReference type="EMBL" id="QTSX02006466">
    <property type="protein sequence ID" value="KAJ9054115.1"/>
    <property type="molecule type" value="Genomic_DNA"/>
</dbReference>
<keyword evidence="2" id="KW-1185">Reference proteome</keyword>
<name>A0ACC2RVV3_9FUNG</name>
<organism evidence="1 2">
    <name type="scientific">Entomophthora muscae</name>
    <dbReference type="NCBI Taxonomy" id="34485"/>
    <lineage>
        <taxon>Eukaryota</taxon>
        <taxon>Fungi</taxon>
        <taxon>Fungi incertae sedis</taxon>
        <taxon>Zoopagomycota</taxon>
        <taxon>Entomophthoromycotina</taxon>
        <taxon>Entomophthoromycetes</taxon>
        <taxon>Entomophthorales</taxon>
        <taxon>Entomophthoraceae</taxon>
        <taxon>Entomophthora</taxon>
    </lineage>
</organism>
<reference evidence="1" key="1">
    <citation type="submission" date="2022-04" db="EMBL/GenBank/DDBJ databases">
        <title>Genome of the entomopathogenic fungus Entomophthora muscae.</title>
        <authorList>
            <person name="Elya C."/>
            <person name="Lovett B.R."/>
            <person name="Lee E."/>
            <person name="Macias A.M."/>
            <person name="Hajek A.E."/>
            <person name="De Bivort B.L."/>
            <person name="Kasson M.T."/>
            <person name="De Fine Licht H.H."/>
            <person name="Stajich J.E."/>
        </authorList>
    </citation>
    <scope>NUCLEOTIDE SEQUENCE</scope>
    <source>
        <strain evidence="1">Berkeley</strain>
    </source>
</reference>
<dbReference type="Proteomes" id="UP001165960">
    <property type="component" value="Unassembled WGS sequence"/>
</dbReference>
<sequence>MVKDTKYYDVLGVDPGCNESQLKKAYYKLAKVYHPDKNPEAGDKFKEISHAYEVLSDPQKREVYDRHGEEGLSGDGGGGMSAEDLFSQLFGGGMFNSGQRRQPTGPRRGKDVGHCLKVTLEDLYCGKVSQLKLSKSVMCAKCDGRGGKAGAVRVCSSCQGQGVKLVIRQMGPMVQQTQVTCSDCRGEGEIINKADRCIECSGRKTVTQKKVLEVHIEKGMEDGTRIPFEGEGDQAPGILPGSVIIVLEQKPHATFQRKKNDLYFDAQIDLVTALTGGSFHIRHLDERDLLVTILPGEVIKPGEVKCIEGEGMPSLRHHVKGNLYVRFEIKFPPAYWAAPEVLQQLTQILPAAEPLPQLKDPEEVMLSNVDPAQQSRAEGGACHDEDMDDEPHQGHGVQCAQQ</sequence>